<protein>
    <submittedName>
        <fullName evidence="2">OLC1v1021087C2</fullName>
    </submittedName>
</protein>
<keyword evidence="3" id="KW-1185">Reference proteome</keyword>
<evidence type="ECO:0000256" key="1">
    <source>
        <dbReference type="SAM" id="MobiDB-lite"/>
    </source>
</evidence>
<reference evidence="2" key="1">
    <citation type="submission" date="2023-03" db="EMBL/GenBank/DDBJ databases">
        <authorList>
            <person name="Julca I."/>
        </authorList>
    </citation>
    <scope>NUCLEOTIDE SEQUENCE</scope>
</reference>
<feature type="compositionally biased region" description="Acidic residues" evidence="1">
    <location>
        <begin position="127"/>
        <end position="140"/>
    </location>
</feature>
<dbReference type="PANTHER" id="PTHR47382:SF3">
    <property type="entry name" value="ADENINE NUCLEOTIDE ALPHA HYDROLASES-LIKE SUPERFAMILY PROTEIN"/>
    <property type="match status" value="1"/>
</dbReference>
<feature type="region of interest" description="Disordered" evidence="1">
    <location>
        <begin position="1"/>
        <end position="140"/>
    </location>
</feature>
<evidence type="ECO:0000313" key="2">
    <source>
        <dbReference type="EMBL" id="CAI9087097.1"/>
    </source>
</evidence>
<proteinExistence type="predicted"/>
<dbReference type="Proteomes" id="UP001161247">
    <property type="component" value="Chromosome 1"/>
</dbReference>
<feature type="compositionally biased region" description="Polar residues" evidence="1">
    <location>
        <begin position="105"/>
        <end position="123"/>
    </location>
</feature>
<feature type="compositionally biased region" description="Acidic residues" evidence="1">
    <location>
        <begin position="86"/>
        <end position="103"/>
    </location>
</feature>
<feature type="compositionally biased region" description="Low complexity" evidence="1">
    <location>
        <begin position="9"/>
        <end position="22"/>
    </location>
</feature>
<sequence>MWSVDQISTTDDPNPIIINIKAAGGGDDDDDAVVNNNNNNDDDNTKSTTTSTTSEEEEEAHESPSPASTTTTDHHLEQQQQQQGGEGEEDDYYMVELGGDDDQLASVTMMSNNNKIKTGSSNRKIIEEEEEEDGDDEDDHQEEARVLLVGTARNYYCGQLSSSTRHGSTNDDDDDDLQAAKKRVVAPSPSSSSPPPARGAEIVGENHEIIEEGGGGMISGNSSLFSWDQHQFSSSFHHHHHHKEEAVYVVVSSTTPAAATIGALEWTLLQNPSSSTTVFLVHVFPQIKHIPTPLGMMAISQVNPEQKDKYLSQQRDKRREFLHPFINACSAPAPKVKVETILIESDMEAQAILDLIPVLNITLLLLPTTKPILRKMRSKKSSGSSILDQILRDAPELCETGKKLYRRRRYKTKVKTLASKQATRNCDQFLLSFASVEASGFFKRKERQGKCSWKWGLAKSFKEESNPKMALHAIVIGGLVSPCSGVPINHIVNQPTPFVSILLKLETVVELLG</sequence>
<organism evidence="2 3">
    <name type="scientific">Oldenlandia corymbosa var. corymbosa</name>
    <dbReference type="NCBI Taxonomy" id="529605"/>
    <lineage>
        <taxon>Eukaryota</taxon>
        <taxon>Viridiplantae</taxon>
        <taxon>Streptophyta</taxon>
        <taxon>Embryophyta</taxon>
        <taxon>Tracheophyta</taxon>
        <taxon>Spermatophyta</taxon>
        <taxon>Magnoliopsida</taxon>
        <taxon>eudicotyledons</taxon>
        <taxon>Gunneridae</taxon>
        <taxon>Pentapetalae</taxon>
        <taxon>asterids</taxon>
        <taxon>lamiids</taxon>
        <taxon>Gentianales</taxon>
        <taxon>Rubiaceae</taxon>
        <taxon>Rubioideae</taxon>
        <taxon>Spermacoceae</taxon>
        <taxon>Hedyotis-Oldenlandia complex</taxon>
        <taxon>Oldenlandia</taxon>
    </lineage>
</organism>
<evidence type="ECO:0000313" key="3">
    <source>
        <dbReference type="Proteomes" id="UP001161247"/>
    </source>
</evidence>
<dbReference type="EMBL" id="OX459118">
    <property type="protein sequence ID" value="CAI9087097.1"/>
    <property type="molecule type" value="Genomic_DNA"/>
</dbReference>
<name>A0AAV1BVI8_OLDCO</name>
<accession>A0AAV1BVI8</accession>
<dbReference type="AlphaFoldDB" id="A0AAV1BVI8"/>
<dbReference type="PANTHER" id="PTHR47382">
    <property type="entry name" value="U-BOX DOMAIN-CONTAINING PROTEIN 52-LIKE"/>
    <property type="match status" value="1"/>
</dbReference>
<gene>
    <name evidence="2" type="ORF">OLC1_LOCUS14</name>
</gene>